<dbReference type="Proteomes" id="UP000249748">
    <property type="component" value="Unassembled WGS sequence"/>
</dbReference>
<organism evidence="1 2">
    <name type="scientific">Aspergillus costaricaensis CBS 115574</name>
    <dbReference type="NCBI Taxonomy" id="1448317"/>
    <lineage>
        <taxon>Eukaryota</taxon>
        <taxon>Fungi</taxon>
        <taxon>Dikarya</taxon>
        <taxon>Ascomycota</taxon>
        <taxon>Pezizomycotina</taxon>
        <taxon>Eurotiomycetes</taxon>
        <taxon>Eurotiomycetidae</taxon>
        <taxon>Eurotiales</taxon>
        <taxon>Aspergillaceae</taxon>
        <taxon>Aspergillus</taxon>
        <taxon>Aspergillus subgen. Circumdati</taxon>
    </lineage>
</organism>
<reference evidence="1" key="1">
    <citation type="submission" date="2018-02" db="EMBL/GenBank/DDBJ databases">
        <title>The genomes of Aspergillus section Nigri reveals drivers in fungal speciation.</title>
        <authorList>
            <consortium name="DOE Joint Genome Institute"/>
            <person name="Vesth T.C."/>
            <person name="Nybo J."/>
            <person name="Theobald S."/>
            <person name="Brandl J."/>
            <person name="Frisvad J.C."/>
            <person name="Nielsen K.F."/>
            <person name="Lyhne E.K."/>
            <person name="Kogle M.E."/>
            <person name="Kuo A."/>
            <person name="Riley R."/>
            <person name="Clum A."/>
            <person name="Nolan M."/>
            <person name="Lipzen A."/>
            <person name="Salamov A."/>
            <person name="Henrissat B."/>
            <person name="Wiebenga A."/>
            <person name="De vries R.P."/>
            <person name="Grigoriev I.V."/>
            <person name="Mortensen U.H."/>
            <person name="Andersen M.R."/>
            <person name="Baker S.E."/>
        </authorList>
    </citation>
    <scope>NUCLEOTIDE SEQUENCE</scope>
    <source>
        <strain evidence="1">CBS 115574</strain>
    </source>
</reference>
<evidence type="ECO:0000313" key="2">
    <source>
        <dbReference type="Proteomes" id="UP000249748"/>
    </source>
</evidence>
<accession>A0ACD1I1P9</accession>
<keyword evidence="2" id="KW-1185">Reference proteome</keyword>
<evidence type="ECO:0000313" key="1">
    <source>
        <dbReference type="EMBL" id="RAK84386.1"/>
    </source>
</evidence>
<protein>
    <submittedName>
        <fullName evidence="1">Uncharacterized protein</fullName>
    </submittedName>
</protein>
<dbReference type="EMBL" id="KZ824575">
    <property type="protein sequence ID" value="RAK84386.1"/>
    <property type="molecule type" value="Genomic_DNA"/>
</dbReference>
<sequence>MPSIVVINGADAITPRTQEGAGAYTDLAGSDVSAPHPIVAGVWDLVDLDEPTPIFEAEWDEMKYMIAGELTLRNGETGEISELRAGSMLWIPTGSKMSIIKSKGVRVVYVEQQYRKGMFTSST</sequence>
<name>A0ACD1I1P9_9EURO</name>
<gene>
    <name evidence="1" type="ORF">BO79DRAFT_202933</name>
</gene>
<proteinExistence type="predicted"/>